<feature type="compositionally biased region" description="Low complexity" evidence="1">
    <location>
        <begin position="58"/>
        <end position="77"/>
    </location>
</feature>
<dbReference type="AlphaFoldDB" id="A0A921F0Z8"/>
<evidence type="ECO:0000313" key="4">
    <source>
        <dbReference type="Proteomes" id="UP000776650"/>
    </source>
</evidence>
<accession>A0A921F0Z8</accession>
<dbReference type="RefSeq" id="WP_303910497.1">
    <property type="nucleotide sequence ID" value="NZ_DYXM01000037.1"/>
</dbReference>
<proteinExistence type="predicted"/>
<comment type="caution">
    <text evidence="3">The sequence shown here is derived from an EMBL/GenBank/DDBJ whole genome shotgun (WGS) entry which is preliminary data.</text>
</comment>
<organism evidence="3 4">
    <name type="scientific">Dietzia timorensis</name>
    <dbReference type="NCBI Taxonomy" id="499555"/>
    <lineage>
        <taxon>Bacteria</taxon>
        <taxon>Bacillati</taxon>
        <taxon>Actinomycetota</taxon>
        <taxon>Actinomycetes</taxon>
        <taxon>Mycobacteriales</taxon>
        <taxon>Dietziaceae</taxon>
        <taxon>Dietzia</taxon>
    </lineage>
</organism>
<evidence type="ECO:0000313" key="3">
    <source>
        <dbReference type="EMBL" id="HJE89727.1"/>
    </source>
</evidence>
<feature type="region of interest" description="Disordered" evidence="1">
    <location>
        <begin position="29"/>
        <end position="87"/>
    </location>
</feature>
<protein>
    <recommendedName>
        <fullName evidence="5">Secreted protein</fullName>
    </recommendedName>
</protein>
<dbReference type="Proteomes" id="UP000776650">
    <property type="component" value="Unassembled WGS sequence"/>
</dbReference>
<evidence type="ECO:0000256" key="2">
    <source>
        <dbReference type="SAM" id="SignalP"/>
    </source>
</evidence>
<dbReference type="InterPro" id="IPR006311">
    <property type="entry name" value="TAT_signal"/>
</dbReference>
<reference evidence="3" key="2">
    <citation type="submission" date="2021-09" db="EMBL/GenBank/DDBJ databases">
        <authorList>
            <person name="Gilroy R."/>
        </authorList>
    </citation>
    <scope>NUCLEOTIDE SEQUENCE</scope>
    <source>
        <strain evidence="3">ChiGjej1B1-18357</strain>
    </source>
</reference>
<evidence type="ECO:0008006" key="5">
    <source>
        <dbReference type="Google" id="ProtNLM"/>
    </source>
</evidence>
<dbReference type="PROSITE" id="PS51318">
    <property type="entry name" value="TAT"/>
    <property type="match status" value="1"/>
</dbReference>
<feature type="chain" id="PRO_5039410914" description="Secreted protein" evidence="2">
    <location>
        <begin position="21"/>
        <end position="216"/>
    </location>
</feature>
<feature type="signal peptide" evidence="2">
    <location>
        <begin position="1"/>
        <end position="20"/>
    </location>
</feature>
<sequence length="216" mass="21230">MNTRRKSFMIAAGAATGAMAAATVIGAGPAGAQEAPAPEQTEQTEQAPAEGATEDGTAEAPAGDAEAPAGDATGEEAPAGDDAEAPGAECGLDAEAIAEETPAPADYDGEFPGWTVENVASPCGNLGAVELSAEGATGSSPTQVVLVNAGTPTKTQPEGNTSLGQQFFDFAAVVNEKHAPEAGDPNAEAPQTQSIYVWNPLAGDVVGAPIPAGSSI</sequence>
<gene>
    <name evidence="3" type="ORF">K8V11_01790</name>
</gene>
<reference evidence="3" key="1">
    <citation type="journal article" date="2021" name="PeerJ">
        <title>Extensive microbial diversity within the chicken gut microbiome revealed by metagenomics and culture.</title>
        <authorList>
            <person name="Gilroy R."/>
            <person name="Ravi A."/>
            <person name="Getino M."/>
            <person name="Pursley I."/>
            <person name="Horton D.L."/>
            <person name="Alikhan N.F."/>
            <person name="Baker D."/>
            <person name="Gharbi K."/>
            <person name="Hall N."/>
            <person name="Watson M."/>
            <person name="Adriaenssens E.M."/>
            <person name="Foster-Nyarko E."/>
            <person name="Jarju S."/>
            <person name="Secka A."/>
            <person name="Antonio M."/>
            <person name="Oren A."/>
            <person name="Chaudhuri R.R."/>
            <person name="La Ragione R."/>
            <person name="Hildebrand F."/>
            <person name="Pallen M.J."/>
        </authorList>
    </citation>
    <scope>NUCLEOTIDE SEQUENCE</scope>
    <source>
        <strain evidence="3">ChiGjej1B1-18357</strain>
    </source>
</reference>
<keyword evidence="2" id="KW-0732">Signal</keyword>
<feature type="compositionally biased region" description="Low complexity" evidence="1">
    <location>
        <begin position="29"/>
        <end position="51"/>
    </location>
</feature>
<dbReference type="EMBL" id="DYXM01000037">
    <property type="protein sequence ID" value="HJE89727.1"/>
    <property type="molecule type" value="Genomic_DNA"/>
</dbReference>
<evidence type="ECO:0000256" key="1">
    <source>
        <dbReference type="SAM" id="MobiDB-lite"/>
    </source>
</evidence>
<name>A0A921F0Z8_9ACTN</name>